<dbReference type="InterPro" id="IPR058498">
    <property type="entry name" value="DUF8185"/>
</dbReference>
<sequence length="219" mass="22816">MSTTITFPDPASVSDLRTFLTRAARVDDTAVRLVLAGGVLALYTAALSPRGLMDRGFTVLGLRTMRAASETDLDIVVPVRGVLDRLATPDTSSGESLDLVLPDQRVGTVWAGISPPRSGWLPVGEVPAAALADATRSGVAEVADSVPTAAGDHIVHSVRQGVWARPIAGRDDLPAGAAFAADAYGFIPDGAESVPIFASGSWVRLSPRRGHVLARRSAL</sequence>
<keyword evidence="4" id="KW-1185">Reference proteome</keyword>
<dbReference type="EMBL" id="RZGZ01000005">
    <property type="protein sequence ID" value="RUQ97533.1"/>
    <property type="molecule type" value="Genomic_DNA"/>
</dbReference>
<dbReference type="OrthoDB" id="4801220at2"/>
<feature type="domain" description="DUF8010" evidence="1">
    <location>
        <begin position="3"/>
        <end position="91"/>
    </location>
</feature>
<dbReference type="AlphaFoldDB" id="A0A433JN82"/>
<evidence type="ECO:0000313" key="3">
    <source>
        <dbReference type="EMBL" id="RUQ97533.1"/>
    </source>
</evidence>
<reference evidence="3 4" key="1">
    <citation type="submission" date="2018-12" db="EMBL/GenBank/DDBJ databases">
        <authorList>
            <person name="Li F."/>
        </authorList>
    </citation>
    <scope>NUCLEOTIDE SEQUENCE [LARGE SCALE GENOMIC DNA]</scope>
    <source>
        <strain evidence="3 4">EGI 6500705</strain>
    </source>
</reference>
<evidence type="ECO:0000259" key="2">
    <source>
        <dbReference type="Pfam" id="PF26572"/>
    </source>
</evidence>
<feature type="domain" description="DUF8185" evidence="2">
    <location>
        <begin position="115"/>
        <end position="218"/>
    </location>
</feature>
<dbReference type="Pfam" id="PF26035">
    <property type="entry name" value="DUF8010"/>
    <property type="match status" value="1"/>
</dbReference>
<gene>
    <name evidence="3" type="ORF">ELQ94_15255</name>
</gene>
<organism evidence="3 4">
    <name type="scientific">Labedella endophytica</name>
    <dbReference type="NCBI Taxonomy" id="1523160"/>
    <lineage>
        <taxon>Bacteria</taxon>
        <taxon>Bacillati</taxon>
        <taxon>Actinomycetota</taxon>
        <taxon>Actinomycetes</taxon>
        <taxon>Micrococcales</taxon>
        <taxon>Microbacteriaceae</taxon>
        <taxon>Labedella</taxon>
    </lineage>
</organism>
<proteinExistence type="predicted"/>
<protein>
    <submittedName>
        <fullName evidence="3">Uncharacterized protein</fullName>
    </submittedName>
</protein>
<name>A0A433JN82_9MICO</name>
<accession>A0A433JN82</accession>
<comment type="caution">
    <text evidence="3">The sequence shown here is derived from an EMBL/GenBank/DDBJ whole genome shotgun (WGS) entry which is preliminary data.</text>
</comment>
<evidence type="ECO:0000313" key="4">
    <source>
        <dbReference type="Proteomes" id="UP000274909"/>
    </source>
</evidence>
<dbReference type="RefSeq" id="WP_127051243.1">
    <property type="nucleotide sequence ID" value="NZ_RZGZ01000005.1"/>
</dbReference>
<evidence type="ECO:0000259" key="1">
    <source>
        <dbReference type="Pfam" id="PF26035"/>
    </source>
</evidence>
<dbReference type="Proteomes" id="UP000274909">
    <property type="component" value="Unassembled WGS sequence"/>
</dbReference>
<dbReference type="InterPro" id="IPR058323">
    <property type="entry name" value="DUF8010"/>
</dbReference>
<dbReference type="Pfam" id="PF26572">
    <property type="entry name" value="DUF8185"/>
    <property type="match status" value="1"/>
</dbReference>